<dbReference type="EMBL" id="LSMT01000047">
    <property type="protein sequence ID" value="PFX30622.1"/>
    <property type="molecule type" value="Genomic_DNA"/>
</dbReference>
<evidence type="ECO:0000313" key="5">
    <source>
        <dbReference type="Proteomes" id="UP000225706"/>
    </source>
</evidence>
<proteinExistence type="predicted"/>
<accession>A0A2B4SQ26</accession>
<dbReference type="SUPFAM" id="SSF47473">
    <property type="entry name" value="EF-hand"/>
    <property type="match status" value="1"/>
</dbReference>
<organism evidence="4 5">
    <name type="scientific">Stylophora pistillata</name>
    <name type="common">Smooth cauliflower coral</name>
    <dbReference type="NCBI Taxonomy" id="50429"/>
    <lineage>
        <taxon>Eukaryota</taxon>
        <taxon>Metazoa</taxon>
        <taxon>Cnidaria</taxon>
        <taxon>Anthozoa</taxon>
        <taxon>Hexacorallia</taxon>
        <taxon>Scleractinia</taxon>
        <taxon>Astrocoeniina</taxon>
        <taxon>Pocilloporidae</taxon>
        <taxon>Stylophora</taxon>
    </lineage>
</organism>
<dbReference type="Pfam" id="PF13499">
    <property type="entry name" value="EF-hand_7"/>
    <property type="match status" value="2"/>
</dbReference>
<protein>
    <submittedName>
        <fullName evidence="4">Calmodulin</fullName>
    </submittedName>
</protein>
<feature type="domain" description="EF-hand" evidence="3">
    <location>
        <begin position="122"/>
        <end position="157"/>
    </location>
</feature>
<dbReference type="STRING" id="50429.A0A2B4SQ26"/>
<dbReference type="InterPro" id="IPR011992">
    <property type="entry name" value="EF-hand-dom_pair"/>
</dbReference>
<dbReference type="InterPro" id="IPR050230">
    <property type="entry name" value="CALM/Myosin/TropC-like"/>
</dbReference>
<dbReference type="FunFam" id="1.10.238.10:FF:000003">
    <property type="entry name" value="Calmodulin A"/>
    <property type="match status" value="1"/>
</dbReference>
<dbReference type="CDD" id="cd00051">
    <property type="entry name" value="EFh"/>
    <property type="match status" value="2"/>
</dbReference>
<dbReference type="Proteomes" id="UP000225706">
    <property type="component" value="Unassembled WGS sequence"/>
</dbReference>
<dbReference type="GO" id="GO:0016460">
    <property type="term" value="C:myosin II complex"/>
    <property type="evidence" value="ECO:0007669"/>
    <property type="project" value="TreeGrafter"/>
</dbReference>
<dbReference type="PANTHER" id="PTHR23048">
    <property type="entry name" value="MYOSIN LIGHT CHAIN 1, 3"/>
    <property type="match status" value="1"/>
</dbReference>
<dbReference type="PROSITE" id="PS50222">
    <property type="entry name" value="EF_HAND_2"/>
    <property type="match status" value="4"/>
</dbReference>
<dbReference type="InterPro" id="IPR002048">
    <property type="entry name" value="EF_hand_dom"/>
</dbReference>
<keyword evidence="2" id="KW-0106">Calcium</keyword>
<dbReference type="InterPro" id="IPR018247">
    <property type="entry name" value="EF_Hand_1_Ca_BS"/>
</dbReference>
<dbReference type="GO" id="GO:0005509">
    <property type="term" value="F:calcium ion binding"/>
    <property type="evidence" value="ECO:0007669"/>
    <property type="project" value="InterPro"/>
</dbReference>
<evidence type="ECO:0000313" key="4">
    <source>
        <dbReference type="EMBL" id="PFX30622.1"/>
    </source>
</evidence>
<dbReference type="Gene3D" id="1.10.238.10">
    <property type="entry name" value="EF-hand"/>
    <property type="match status" value="2"/>
</dbReference>
<dbReference type="SMART" id="SM00054">
    <property type="entry name" value="EFh"/>
    <property type="match status" value="4"/>
</dbReference>
<gene>
    <name evidence="4" type="primary">2</name>
    <name evidence="4" type="ORF">AWC38_SpisGene4600</name>
</gene>
<evidence type="ECO:0000256" key="2">
    <source>
        <dbReference type="ARBA" id="ARBA00022837"/>
    </source>
</evidence>
<keyword evidence="5" id="KW-1185">Reference proteome</keyword>
<keyword evidence="1" id="KW-0677">Repeat</keyword>
<dbReference type="AlphaFoldDB" id="A0A2B4SQ26"/>
<name>A0A2B4SQ26_STYPI</name>
<evidence type="ECO:0000259" key="3">
    <source>
        <dbReference type="PROSITE" id="PS50222"/>
    </source>
</evidence>
<dbReference type="OrthoDB" id="26525at2759"/>
<dbReference type="PANTHER" id="PTHR23048:SF0">
    <property type="entry name" value="CALMODULIN LIKE 3"/>
    <property type="match status" value="1"/>
</dbReference>
<evidence type="ECO:0000256" key="1">
    <source>
        <dbReference type="ARBA" id="ARBA00022737"/>
    </source>
</evidence>
<dbReference type="PROSITE" id="PS00018">
    <property type="entry name" value="EF_HAND_1"/>
    <property type="match status" value="4"/>
</dbReference>
<sequence>MTVEITQLTSEELRIMRTAFNIFDRNADNQIDQAEFGTLIRAIGFNASNHEIDEILRKFDKNKDGVIDFQEFISMAKHFEGCGRDEMEQNLRQAFRVFDRDGNGYISADELRYVVTSFGEVLSNEEAEELIAMFDKNNDGQLEYEEFVTWAKSSLAEYLKSL</sequence>
<reference evidence="5" key="1">
    <citation type="journal article" date="2017" name="bioRxiv">
        <title>Comparative analysis of the genomes of Stylophora pistillata and Acropora digitifera provides evidence for extensive differences between species of corals.</title>
        <authorList>
            <person name="Voolstra C.R."/>
            <person name="Li Y."/>
            <person name="Liew Y.J."/>
            <person name="Baumgarten S."/>
            <person name="Zoccola D."/>
            <person name="Flot J.-F."/>
            <person name="Tambutte S."/>
            <person name="Allemand D."/>
            <person name="Aranda M."/>
        </authorList>
    </citation>
    <scope>NUCLEOTIDE SEQUENCE [LARGE SCALE GENOMIC DNA]</scope>
</reference>
<feature type="domain" description="EF-hand" evidence="3">
    <location>
        <begin position="86"/>
        <end position="121"/>
    </location>
</feature>
<comment type="caution">
    <text evidence="4">The sequence shown here is derived from an EMBL/GenBank/DDBJ whole genome shotgun (WGS) entry which is preliminary data.</text>
</comment>
<feature type="domain" description="EF-hand" evidence="3">
    <location>
        <begin position="47"/>
        <end position="82"/>
    </location>
</feature>
<feature type="domain" description="EF-hand" evidence="3">
    <location>
        <begin position="11"/>
        <end position="46"/>
    </location>
</feature>